<dbReference type="InterPro" id="IPR027417">
    <property type="entry name" value="P-loop_NTPase"/>
</dbReference>
<dbReference type="SUPFAM" id="SSF52540">
    <property type="entry name" value="P-loop containing nucleoside triphosphate hydrolases"/>
    <property type="match status" value="1"/>
</dbReference>
<feature type="repeat" description="ANK" evidence="3">
    <location>
        <begin position="801"/>
        <end position="828"/>
    </location>
</feature>
<accession>A0AAN7BH20</accession>
<dbReference type="Pfam" id="PF12796">
    <property type="entry name" value="Ank_2"/>
    <property type="match status" value="2"/>
</dbReference>
<dbReference type="Pfam" id="PF24883">
    <property type="entry name" value="NPHP3_N"/>
    <property type="match status" value="1"/>
</dbReference>
<dbReference type="InterPro" id="IPR002110">
    <property type="entry name" value="Ankyrin_rpt"/>
</dbReference>
<feature type="repeat" description="ANK" evidence="3">
    <location>
        <begin position="932"/>
        <end position="964"/>
    </location>
</feature>
<dbReference type="GO" id="GO:0009116">
    <property type="term" value="P:nucleoside metabolic process"/>
    <property type="evidence" value="ECO:0007669"/>
    <property type="project" value="InterPro"/>
</dbReference>
<protein>
    <submittedName>
        <fullName evidence="6">Ankyrin repeat-containing domain protein</fullName>
    </submittedName>
</protein>
<dbReference type="PROSITE" id="PS50088">
    <property type="entry name" value="ANK_REPEAT"/>
    <property type="match status" value="5"/>
</dbReference>
<dbReference type="SUPFAM" id="SSF53167">
    <property type="entry name" value="Purine and uridine phosphorylases"/>
    <property type="match status" value="1"/>
</dbReference>
<feature type="repeat" description="ANK" evidence="3">
    <location>
        <begin position="832"/>
        <end position="861"/>
    </location>
</feature>
<evidence type="ECO:0000259" key="5">
    <source>
        <dbReference type="Pfam" id="PF24883"/>
    </source>
</evidence>
<dbReference type="Gene3D" id="3.40.50.300">
    <property type="entry name" value="P-loop containing nucleotide triphosphate hydrolases"/>
    <property type="match status" value="1"/>
</dbReference>
<dbReference type="Gene3D" id="1.25.40.20">
    <property type="entry name" value="Ankyrin repeat-containing domain"/>
    <property type="match status" value="3"/>
</dbReference>
<evidence type="ECO:0000256" key="1">
    <source>
        <dbReference type="ARBA" id="ARBA00022737"/>
    </source>
</evidence>
<dbReference type="InterPro" id="IPR051165">
    <property type="entry name" value="Multifunctional_ANK_Repeat"/>
</dbReference>
<dbReference type="EMBL" id="MU865437">
    <property type="protein sequence ID" value="KAK4223169.1"/>
    <property type="molecule type" value="Genomic_DNA"/>
</dbReference>
<keyword evidence="7" id="KW-1185">Reference proteome</keyword>
<dbReference type="InterPro" id="IPR036770">
    <property type="entry name" value="Ankyrin_rpt-contain_sf"/>
</dbReference>
<reference evidence="6" key="2">
    <citation type="submission" date="2023-05" db="EMBL/GenBank/DDBJ databases">
        <authorList>
            <consortium name="Lawrence Berkeley National Laboratory"/>
            <person name="Steindorff A."/>
            <person name="Hensen N."/>
            <person name="Bonometti L."/>
            <person name="Westerberg I."/>
            <person name="Brannstrom I.O."/>
            <person name="Guillou S."/>
            <person name="Cros-Aarteil S."/>
            <person name="Calhoun S."/>
            <person name="Haridas S."/>
            <person name="Kuo A."/>
            <person name="Mondo S."/>
            <person name="Pangilinan J."/>
            <person name="Riley R."/>
            <person name="Labutti K."/>
            <person name="Andreopoulos B."/>
            <person name="Lipzen A."/>
            <person name="Chen C."/>
            <person name="Yanf M."/>
            <person name="Daum C."/>
            <person name="Ng V."/>
            <person name="Clum A."/>
            <person name="Ohm R."/>
            <person name="Martin F."/>
            <person name="Silar P."/>
            <person name="Natvig D."/>
            <person name="Lalanne C."/>
            <person name="Gautier V."/>
            <person name="Ament-Velasquez S.L."/>
            <person name="Kruys A."/>
            <person name="Hutchinson M.I."/>
            <person name="Powell A.J."/>
            <person name="Barry K."/>
            <person name="Miller A.N."/>
            <person name="Grigoriev I.V."/>
            <person name="Debuchy R."/>
            <person name="Gladieux P."/>
            <person name="Thoren M.H."/>
            <person name="Johannesson H."/>
        </authorList>
    </citation>
    <scope>NUCLEOTIDE SEQUENCE</scope>
    <source>
        <strain evidence="6">CBS 990.96</strain>
    </source>
</reference>
<evidence type="ECO:0000313" key="7">
    <source>
        <dbReference type="Proteomes" id="UP001301958"/>
    </source>
</evidence>
<feature type="repeat" description="ANK" evidence="3">
    <location>
        <begin position="865"/>
        <end position="897"/>
    </location>
</feature>
<dbReference type="Gene3D" id="3.40.50.1580">
    <property type="entry name" value="Nucleoside phosphorylase domain"/>
    <property type="match status" value="1"/>
</dbReference>
<dbReference type="Pfam" id="PF01048">
    <property type="entry name" value="PNP_UDP_1"/>
    <property type="match status" value="1"/>
</dbReference>
<gene>
    <name evidence="6" type="ORF">QBC38DRAFT_512545</name>
</gene>
<dbReference type="InterPro" id="IPR056884">
    <property type="entry name" value="NPHP3-like_N"/>
</dbReference>
<comment type="caution">
    <text evidence="6">The sequence shown here is derived from an EMBL/GenBank/DDBJ whole genome shotgun (WGS) entry which is preliminary data.</text>
</comment>
<dbReference type="PROSITE" id="PS50297">
    <property type="entry name" value="ANK_REP_REGION"/>
    <property type="match status" value="2"/>
</dbReference>
<keyword evidence="1" id="KW-0677">Repeat</keyword>
<organism evidence="6 7">
    <name type="scientific">Podospora fimiseda</name>
    <dbReference type="NCBI Taxonomy" id="252190"/>
    <lineage>
        <taxon>Eukaryota</taxon>
        <taxon>Fungi</taxon>
        <taxon>Dikarya</taxon>
        <taxon>Ascomycota</taxon>
        <taxon>Pezizomycotina</taxon>
        <taxon>Sordariomycetes</taxon>
        <taxon>Sordariomycetidae</taxon>
        <taxon>Sordariales</taxon>
        <taxon>Podosporaceae</taxon>
        <taxon>Podospora</taxon>
    </lineage>
</organism>
<sequence length="1298" mass="143734">MLNPQQYTVGWICAIPTEYVAAAAFLDQEHVGTPPIVAANNNNTYTLGRIGDHNVIIAVLPHGEYGTNSAAAVGRDMLRSFTNVRLGLMVGIAGGAPSAKNDIRLGDVVVGTSVFQYDLGKTIQGRSEATWTGQLDKAPMALRTAVGALQSAYERKGHRLVESVEKALGNIKRRKKYRRPGPDTDRLYRSDFFHPLDLDAPCAVRDEDEDDPVIHYGLVASGNQLMKDASVRDGLVDCKGVLFFEMEASEWQGYAAMMAAAYAKDLLLQIAPNKVEAERRFVDVMESVHKGLEDLHQQAHETQSSIEAMKSYSHVVEAEKWFKHVDTSTNFNQATSKQFVEWKQGSRRHLWLYGFASCGKTVLSSTVLKTTMALEDTISISFYFDFNTTEKQTVDALLRLLIFQLHKAKPHNEELVNLYRRHNNGSRQPDTQELMDCLHALMREGSVTIFVIIDALDECTEKQELLKWMDAFTAEDVGNVRLLVTGRPEPELKRRIPSLIGDGNCVSLIMEAVDDDIRSYVVSTLQESPDFVKFKELPENVQEQIRERVGDGAKGIFRWAHCQLNVLAQCSNSRQIEQALQHLPKDLSETYDRMIERIPTEVKDGVIRVLQFLVNWPYWMTSESMTQHQAIEIIATRPDDTEQGLRGFNLRSRPFKSEVLKYCPDLISMREGRASKYYGREDLSLTQLLSIAHVSVKEYLLTRPEFQLESASSILSKTYIAYLESIEDEEWREFESVETRSYSMAHFAGDNWARYCALANPMEGSLLAERAIAFITSDLVTSRWGKLNIYDSDRTGPKLRLHYASRFGLFAVVKWLLDQGANANAAGGWFGSPLVLASGAGHLSVMTLLLDRGAEINACQPGKCHCATALQAAARENKYGAVLLLLERGADPNLQGDFYGTAFKAAAYSYHGQESFQLLIDRGANIHLQGGYYGNALLAAVNGGHQKAVKLLFEQGVDIHALNDYRGSPLQAAASFWDLEMVKLLLDKGADVNSPGGDGFDSALQSASYAGAVEVVQVLLDNCDKGLTHGMPCDNNGADINHCGSSLYGNSLQLAVSEGHGSVVKLLLERDGHGPKSPRHKEGIQIVHELLDRKVDVNASGGDFGNALQAACASARWDEKDASFDCEVVKLLLEKGANVNARGGMYRNALQAACCSSWTVPQVEGNEFDYDVVRLLLENGANVNIRGGKYYDNALQAASARNMCRTVALLLEYHADVNARGGPDGNALLAAMDREHERAAELLLKSGFGVAELLIEPVEKVYQGVAKLLIELVENVDQDIWMWEGCNQHSEDICDNSD</sequence>
<dbReference type="SMART" id="SM00248">
    <property type="entry name" value="ANK"/>
    <property type="match status" value="11"/>
</dbReference>
<feature type="domain" description="Nephrocystin 3-like N-terminal" evidence="5">
    <location>
        <begin position="336"/>
        <end position="487"/>
    </location>
</feature>
<proteinExistence type="predicted"/>
<feature type="repeat" description="ANK" evidence="3">
    <location>
        <begin position="965"/>
        <end position="997"/>
    </location>
</feature>
<dbReference type="InterPro" id="IPR035994">
    <property type="entry name" value="Nucleoside_phosphorylase_sf"/>
</dbReference>
<name>A0AAN7BH20_9PEZI</name>
<feature type="domain" description="Nucleoside phosphorylase" evidence="4">
    <location>
        <begin position="9"/>
        <end position="162"/>
    </location>
</feature>
<keyword evidence="2 3" id="KW-0040">ANK repeat</keyword>
<evidence type="ECO:0000256" key="3">
    <source>
        <dbReference type="PROSITE-ProRule" id="PRU00023"/>
    </source>
</evidence>
<evidence type="ECO:0000259" key="4">
    <source>
        <dbReference type="Pfam" id="PF01048"/>
    </source>
</evidence>
<dbReference type="InterPro" id="IPR000845">
    <property type="entry name" value="Nucleoside_phosphorylase_d"/>
</dbReference>
<dbReference type="PANTHER" id="PTHR24123:SF33">
    <property type="entry name" value="PROTEIN HOS4"/>
    <property type="match status" value="1"/>
</dbReference>
<evidence type="ECO:0000313" key="6">
    <source>
        <dbReference type="EMBL" id="KAK4223169.1"/>
    </source>
</evidence>
<evidence type="ECO:0000256" key="2">
    <source>
        <dbReference type="ARBA" id="ARBA00023043"/>
    </source>
</evidence>
<dbReference type="GO" id="GO:0003824">
    <property type="term" value="F:catalytic activity"/>
    <property type="evidence" value="ECO:0007669"/>
    <property type="project" value="InterPro"/>
</dbReference>
<dbReference type="Pfam" id="PF00023">
    <property type="entry name" value="Ank"/>
    <property type="match status" value="1"/>
</dbReference>
<dbReference type="PANTHER" id="PTHR24123">
    <property type="entry name" value="ANKYRIN REPEAT-CONTAINING"/>
    <property type="match status" value="1"/>
</dbReference>
<dbReference type="SUPFAM" id="SSF48403">
    <property type="entry name" value="Ankyrin repeat"/>
    <property type="match status" value="2"/>
</dbReference>
<dbReference type="Proteomes" id="UP001301958">
    <property type="component" value="Unassembled WGS sequence"/>
</dbReference>
<reference evidence="6" key="1">
    <citation type="journal article" date="2023" name="Mol. Phylogenet. Evol.">
        <title>Genome-scale phylogeny and comparative genomics of the fungal order Sordariales.</title>
        <authorList>
            <person name="Hensen N."/>
            <person name="Bonometti L."/>
            <person name="Westerberg I."/>
            <person name="Brannstrom I.O."/>
            <person name="Guillou S."/>
            <person name="Cros-Aarteil S."/>
            <person name="Calhoun S."/>
            <person name="Haridas S."/>
            <person name="Kuo A."/>
            <person name="Mondo S."/>
            <person name="Pangilinan J."/>
            <person name="Riley R."/>
            <person name="LaButti K."/>
            <person name="Andreopoulos B."/>
            <person name="Lipzen A."/>
            <person name="Chen C."/>
            <person name="Yan M."/>
            <person name="Daum C."/>
            <person name="Ng V."/>
            <person name="Clum A."/>
            <person name="Steindorff A."/>
            <person name="Ohm R.A."/>
            <person name="Martin F."/>
            <person name="Silar P."/>
            <person name="Natvig D.O."/>
            <person name="Lalanne C."/>
            <person name="Gautier V."/>
            <person name="Ament-Velasquez S.L."/>
            <person name="Kruys A."/>
            <person name="Hutchinson M.I."/>
            <person name="Powell A.J."/>
            <person name="Barry K."/>
            <person name="Miller A.N."/>
            <person name="Grigoriev I.V."/>
            <person name="Debuchy R."/>
            <person name="Gladieux P."/>
            <person name="Hiltunen Thoren M."/>
            <person name="Johannesson H."/>
        </authorList>
    </citation>
    <scope>NUCLEOTIDE SEQUENCE</scope>
    <source>
        <strain evidence="6">CBS 990.96</strain>
    </source>
</reference>